<feature type="compositionally biased region" description="Low complexity" evidence="1">
    <location>
        <begin position="437"/>
        <end position="454"/>
    </location>
</feature>
<dbReference type="AlphaFoldDB" id="A0AAD5T6I9"/>
<dbReference type="Proteomes" id="UP001211907">
    <property type="component" value="Unassembled WGS sequence"/>
</dbReference>
<name>A0AAD5T6I9_9FUNG</name>
<feature type="compositionally biased region" description="Low complexity" evidence="1">
    <location>
        <begin position="342"/>
        <end position="359"/>
    </location>
</feature>
<evidence type="ECO:0000259" key="4">
    <source>
        <dbReference type="PROSITE" id="PS51212"/>
    </source>
</evidence>
<dbReference type="InterPro" id="IPR002889">
    <property type="entry name" value="WSC_carb-bd"/>
</dbReference>
<evidence type="ECO:0000256" key="2">
    <source>
        <dbReference type="SAM" id="Phobius"/>
    </source>
</evidence>
<feature type="compositionally biased region" description="Polar residues" evidence="1">
    <location>
        <begin position="381"/>
        <end position="399"/>
    </location>
</feature>
<feature type="region of interest" description="Disordered" evidence="1">
    <location>
        <begin position="505"/>
        <end position="537"/>
    </location>
</feature>
<keyword evidence="2" id="KW-0812">Transmembrane</keyword>
<keyword evidence="3" id="KW-0732">Signal</keyword>
<feature type="region of interest" description="Disordered" evidence="1">
    <location>
        <begin position="186"/>
        <end position="235"/>
    </location>
</feature>
<keyword evidence="6" id="KW-1185">Reference proteome</keyword>
<dbReference type="EMBL" id="JADGJH010000277">
    <property type="protein sequence ID" value="KAJ3131840.1"/>
    <property type="molecule type" value="Genomic_DNA"/>
</dbReference>
<evidence type="ECO:0000256" key="3">
    <source>
        <dbReference type="SAM" id="SignalP"/>
    </source>
</evidence>
<feature type="region of interest" description="Disordered" evidence="1">
    <location>
        <begin position="268"/>
        <end position="296"/>
    </location>
</feature>
<feature type="compositionally biased region" description="Polar residues" evidence="1">
    <location>
        <begin position="423"/>
        <end position="436"/>
    </location>
</feature>
<feature type="chain" id="PRO_5041896962" description="WSC domain-containing protein" evidence="3">
    <location>
        <begin position="23"/>
        <end position="537"/>
    </location>
</feature>
<dbReference type="PROSITE" id="PS51212">
    <property type="entry name" value="WSC"/>
    <property type="match status" value="1"/>
</dbReference>
<keyword evidence="2" id="KW-0472">Membrane</keyword>
<evidence type="ECO:0000256" key="1">
    <source>
        <dbReference type="SAM" id="MobiDB-lite"/>
    </source>
</evidence>
<feature type="transmembrane region" description="Helical" evidence="2">
    <location>
        <begin position="239"/>
        <end position="263"/>
    </location>
</feature>
<dbReference type="PROSITE" id="PS51257">
    <property type="entry name" value="PROKAR_LIPOPROTEIN"/>
    <property type="match status" value="1"/>
</dbReference>
<accession>A0AAD5T6I9</accession>
<feature type="region of interest" description="Disordered" evidence="1">
    <location>
        <begin position="308"/>
        <end position="455"/>
    </location>
</feature>
<proteinExistence type="predicted"/>
<sequence>MLHGGIRLALGILIATPHSVMGVSSGCYELVNAQTSVFTSSSISPATCSAACLNQLALIAPTPDDENVFYCACSVTALPASLFSKSCVLTCPGDSSSLCGGYDLNSGYIAWSVYGSLTVASTINPTTTTVVTTTAQAQSTTTTTATVQDSNPGQASTVTTIILSSSDSSGGSNLFVVTSSSSTDGAANALSPTSSPSSSSLSVASANASSTSGNAPVVISKNPSPTATSNSSSSTSAQFLSPAVIGGSVACALVVVIGFAVFVRQRQRSQNSNTKYHNSDGGNVINDVDPPTAGPVVVGSRDLNAAVAAPRTSTVDSRHSPTTIAPRASPAFVPRDSPSAISRASPSTVSHVSSTAAAPQADLTGGAPRASPVNAALPRAFQTSVGRDSPSSISRTSPTAAAALTDVNPPVLPTSDALHRASPTISRASRTGVSGDSPTSVSRASSSPTAPRASQGTASIVIPAILISDRTVANEAVITNIETEEKEVDDISVYVDMYADEVEEIPVRQSPTSRLSYYNRPPSSPLPSPPPPPLDEL</sequence>
<organism evidence="5 6">
    <name type="scientific">Physocladia obscura</name>
    <dbReference type="NCBI Taxonomy" id="109957"/>
    <lineage>
        <taxon>Eukaryota</taxon>
        <taxon>Fungi</taxon>
        <taxon>Fungi incertae sedis</taxon>
        <taxon>Chytridiomycota</taxon>
        <taxon>Chytridiomycota incertae sedis</taxon>
        <taxon>Chytridiomycetes</taxon>
        <taxon>Chytridiales</taxon>
        <taxon>Chytriomycetaceae</taxon>
        <taxon>Physocladia</taxon>
    </lineage>
</organism>
<protein>
    <recommendedName>
        <fullName evidence="4">WSC domain-containing protein</fullName>
    </recommendedName>
</protein>
<feature type="compositionally biased region" description="Pro residues" evidence="1">
    <location>
        <begin position="522"/>
        <end position="537"/>
    </location>
</feature>
<comment type="caution">
    <text evidence="5">The sequence shown here is derived from an EMBL/GenBank/DDBJ whole genome shotgun (WGS) entry which is preliminary data.</text>
</comment>
<keyword evidence="2" id="KW-1133">Transmembrane helix</keyword>
<evidence type="ECO:0000313" key="5">
    <source>
        <dbReference type="EMBL" id="KAJ3131840.1"/>
    </source>
</evidence>
<feature type="domain" description="WSC" evidence="4">
    <location>
        <begin position="21"/>
        <end position="111"/>
    </location>
</feature>
<feature type="compositionally biased region" description="Low complexity" evidence="1">
    <location>
        <begin position="222"/>
        <end position="235"/>
    </location>
</feature>
<feature type="signal peptide" evidence="3">
    <location>
        <begin position="1"/>
        <end position="22"/>
    </location>
</feature>
<reference evidence="5" key="1">
    <citation type="submission" date="2020-05" db="EMBL/GenBank/DDBJ databases">
        <title>Phylogenomic resolution of chytrid fungi.</title>
        <authorList>
            <person name="Stajich J.E."/>
            <person name="Amses K."/>
            <person name="Simmons R."/>
            <person name="Seto K."/>
            <person name="Myers J."/>
            <person name="Bonds A."/>
            <person name="Quandt C.A."/>
            <person name="Barry K."/>
            <person name="Liu P."/>
            <person name="Grigoriev I."/>
            <person name="Longcore J.E."/>
            <person name="James T.Y."/>
        </authorList>
    </citation>
    <scope>NUCLEOTIDE SEQUENCE</scope>
    <source>
        <strain evidence="5">JEL0513</strain>
    </source>
</reference>
<feature type="compositionally biased region" description="Low complexity" evidence="1">
    <location>
        <begin position="186"/>
        <end position="212"/>
    </location>
</feature>
<gene>
    <name evidence="5" type="ORF">HK100_005966</name>
</gene>
<feature type="compositionally biased region" description="Polar residues" evidence="1">
    <location>
        <begin position="311"/>
        <end position="323"/>
    </location>
</feature>
<evidence type="ECO:0000313" key="6">
    <source>
        <dbReference type="Proteomes" id="UP001211907"/>
    </source>
</evidence>